<evidence type="ECO:0000313" key="3">
    <source>
        <dbReference type="Proteomes" id="UP000199354"/>
    </source>
</evidence>
<evidence type="ECO:0000256" key="1">
    <source>
        <dbReference type="SAM" id="SignalP"/>
    </source>
</evidence>
<organism evidence="2 3">
    <name type="scientific">Flavobacterium caeni</name>
    <dbReference type="NCBI Taxonomy" id="490189"/>
    <lineage>
        <taxon>Bacteria</taxon>
        <taxon>Pseudomonadati</taxon>
        <taxon>Bacteroidota</taxon>
        <taxon>Flavobacteriia</taxon>
        <taxon>Flavobacteriales</taxon>
        <taxon>Flavobacteriaceae</taxon>
        <taxon>Flavobacterium</taxon>
    </lineage>
</organism>
<dbReference type="AlphaFoldDB" id="A0A1G5ALJ2"/>
<gene>
    <name evidence="2" type="ORF">SAMN02927903_00055</name>
</gene>
<dbReference type="EMBL" id="FMVF01000002">
    <property type="protein sequence ID" value="SCX78776.1"/>
    <property type="molecule type" value="Genomic_DNA"/>
</dbReference>
<dbReference type="Proteomes" id="UP000199354">
    <property type="component" value="Unassembled WGS sequence"/>
</dbReference>
<dbReference type="OrthoDB" id="1307467at2"/>
<reference evidence="2 3" key="1">
    <citation type="submission" date="2016-10" db="EMBL/GenBank/DDBJ databases">
        <authorList>
            <person name="de Groot N.N."/>
        </authorList>
    </citation>
    <scope>NUCLEOTIDE SEQUENCE [LARGE SCALE GENOMIC DNA]</scope>
    <source>
        <strain evidence="2 3">CGMCC 1.7031</strain>
    </source>
</reference>
<accession>A0A1G5ALJ2</accession>
<evidence type="ECO:0000313" key="2">
    <source>
        <dbReference type="EMBL" id="SCX78776.1"/>
    </source>
</evidence>
<dbReference type="STRING" id="490189.SAMN02927903_00055"/>
<sequence length="312" mass="32816">MKTIAFLLLLSSVVNAQVGINTATPDASSVLDVSATDKGMLIPRVSLVSLSDGTAPILNPAVSTLVYNTNQPMVGGLVRGFYYWNGAVWVRLATQPEDKWTRNPFSGAMSPATPTDWVGIGTASPQQRLDVAGKIRIADGTQGQGRVLVSDANGAGTWTDNVAITPSVIGTFGSGVTVGNGATVGNITANFNSGVSITLPPGKWMIFGTFLMQAYLPYDGSMFVRTMFSCNPTTAVGCDTVIGGLMSGEVSGPSHFSILNGQSVIWNQSGANRTYYLFVNVTKYGNVPTTTTLNAFGSSFWAENMLSAIPMN</sequence>
<feature type="signal peptide" evidence="1">
    <location>
        <begin position="1"/>
        <end position="16"/>
    </location>
</feature>
<proteinExistence type="predicted"/>
<name>A0A1G5ALJ2_9FLAO</name>
<feature type="chain" id="PRO_5011534157" evidence="1">
    <location>
        <begin position="17"/>
        <end position="312"/>
    </location>
</feature>
<dbReference type="RefSeq" id="WP_091139902.1">
    <property type="nucleotide sequence ID" value="NZ_FMVF01000002.1"/>
</dbReference>
<keyword evidence="3" id="KW-1185">Reference proteome</keyword>
<keyword evidence="1" id="KW-0732">Signal</keyword>
<protein>
    <submittedName>
        <fullName evidence="2">Uncharacterized protein</fullName>
    </submittedName>
</protein>